<reference evidence="1 2" key="1">
    <citation type="journal article" date="2016" name="Nat. Commun.">
        <title>Extremotolerant tardigrade genome and improved radiotolerance of human cultured cells by tardigrade-unique protein.</title>
        <authorList>
            <person name="Hashimoto T."/>
            <person name="Horikawa D.D."/>
            <person name="Saito Y."/>
            <person name="Kuwahara H."/>
            <person name="Kozuka-Hata H."/>
            <person name="Shin-I T."/>
            <person name="Minakuchi Y."/>
            <person name="Ohishi K."/>
            <person name="Motoyama A."/>
            <person name="Aizu T."/>
            <person name="Enomoto A."/>
            <person name="Kondo K."/>
            <person name="Tanaka S."/>
            <person name="Hara Y."/>
            <person name="Koshikawa S."/>
            <person name="Sagara H."/>
            <person name="Miura T."/>
            <person name="Yokobori S."/>
            <person name="Miyagawa K."/>
            <person name="Suzuki Y."/>
            <person name="Kubo T."/>
            <person name="Oyama M."/>
            <person name="Kohara Y."/>
            <person name="Fujiyama A."/>
            <person name="Arakawa K."/>
            <person name="Katayama T."/>
            <person name="Toyoda A."/>
            <person name="Kunieda T."/>
        </authorList>
    </citation>
    <scope>NUCLEOTIDE SEQUENCE [LARGE SCALE GENOMIC DNA]</scope>
    <source>
        <strain evidence="1 2">YOKOZUNA-1</strain>
    </source>
</reference>
<protein>
    <recommendedName>
        <fullName evidence="3">DDE-1 domain-containing protein</fullName>
    </recommendedName>
</protein>
<dbReference type="AlphaFoldDB" id="A0A1D1UK57"/>
<comment type="caution">
    <text evidence="1">The sequence shown here is derived from an EMBL/GenBank/DDBJ whole genome shotgun (WGS) entry which is preliminary data.</text>
</comment>
<keyword evidence="2" id="KW-1185">Reference proteome</keyword>
<accession>A0A1D1UK57</accession>
<dbReference type="Proteomes" id="UP000186922">
    <property type="component" value="Unassembled WGS sequence"/>
</dbReference>
<evidence type="ECO:0000313" key="1">
    <source>
        <dbReference type="EMBL" id="GAU88012.1"/>
    </source>
</evidence>
<gene>
    <name evidence="1" type="primary">RvY_00785-1</name>
    <name evidence="1" type="synonym">RvY_00785.1</name>
    <name evidence="1" type="ORF">RvY_00785</name>
</gene>
<sequence length="78" mass="8987">MDQMHFASYIKMVVFPAMTKINNVIFVDGHFSHINNFTLMKYIKEFEAETGKIVRVFAVTAGQTNHLQPFDVSVFWAS</sequence>
<evidence type="ECO:0008006" key="3">
    <source>
        <dbReference type="Google" id="ProtNLM"/>
    </source>
</evidence>
<evidence type="ECO:0000313" key="2">
    <source>
        <dbReference type="Proteomes" id="UP000186922"/>
    </source>
</evidence>
<proteinExistence type="predicted"/>
<organism evidence="1 2">
    <name type="scientific">Ramazzottius varieornatus</name>
    <name type="common">Water bear</name>
    <name type="synonym">Tardigrade</name>
    <dbReference type="NCBI Taxonomy" id="947166"/>
    <lineage>
        <taxon>Eukaryota</taxon>
        <taxon>Metazoa</taxon>
        <taxon>Ecdysozoa</taxon>
        <taxon>Tardigrada</taxon>
        <taxon>Eutardigrada</taxon>
        <taxon>Parachela</taxon>
        <taxon>Hypsibioidea</taxon>
        <taxon>Ramazzottiidae</taxon>
        <taxon>Ramazzottius</taxon>
    </lineage>
</organism>
<name>A0A1D1UK57_RAMVA</name>
<dbReference type="EMBL" id="BDGG01000001">
    <property type="protein sequence ID" value="GAU88012.1"/>
    <property type="molecule type" value="Genomic_DNA"/>
</dbReference>